<keyword evidence="2" id="KW-1185">Reference proteome</keyword>
<evidence type="ECO:0000313" key="2">
    <source>
        <dbReference type="Proteomes" id="UP000823775"/>
    </source>
</evidence>
<evidence type="ECO:0000313" key="1">
    <source>
        <dbReference type="EMBL" id="MCD9644507.1"/>
    </source>
</evidence>
<dbReference type="Proteomes" id="UP000823775">
    <property type="component" value="Unassembled WGS sequence"/>
</dbReference>
<protein>
    <submittedName>
        <fullName evidence="1">Uncharacterized protein</fullName>
    </submittedName>
</protein>
<accession>A0ABS8VC89</accession>
<sequence>MENKSVGAFVDRGNWGIYDRGTMAVGGSSEYLINSWKCMFVIIKKGEIIVLVVLMIEKLFKGPYPFYDSPDGTWLVGVSKKSTYSCKVIFSAVVDEVIAEL</sequence>
<proteinExistence type="predicted"/>
<dbReference type="EMBL" id="JACEIK010004175">
    <property type="protein sequence ID" value="MCD9644507.1"/>
    <property type="molecule type" value="Genomic_DNA"/>
</dbReference>
<comment type="caution">
    <text evidence="1">The sequence shown here is derived from an EMBL/GenBank/DDBJ whole genome shotgun (WGS) entry which is preliminary data.</text>
</comment>
<organism evidence="1 2">
    <name type="scientific">Datura stramonium</name>
    <name type="common">Jimsonweed</name>
    <name type="synonym">Common thornapple</name>
    <dbReference type="NCBI Taxonomy" id="4076"/>
    <lineage>
        <taxon>Eukaryota</taxon>
        <taxon>Viridiplantae</taxon>
        <taxon>Streptophyta</taxon>
        <taxon>Embryophyta</taxon>
        <taxon>Tracheophyta</taxon>
        <taxon>Spermatophyta</taxon>
        <taxon>Magnoliopsida</taxon>
        <taxon>eudicotyledons</taxon>
        <taxon>Gunneridae</taxon>
        <taxon>Pentapetalae</taxon>
        <taxon>asterids</taxon>
        <taxon>lamiids</taxon>
        <taxon>Solanales</taxon>
        <taxon>Solanaceae</taxon>
        <taxon>Solanoideae</taxon>
        <taxon>Datureae</taxon>
        <taxon>Datura</taxon>
    </lineage>
</organism>
<name>A0ABS8VC89_DATST</name>
<gene>
    <name evidence="1" type="ORF">HAX54_032761</name>
</gene>
<reference evidence="1 2" key="1">
    <citation type="journal article" date="2021" name="BMC Genomics">
        <title>Datura genome reveals duplications of psychoactive alkaloid biosynthetic genes and high mutation rate following tissue culture.</title>
        <authorList>
            <person name="Rajewski A."/>
            <person name="Carter-House D."/>
            <person name="Stajich J."/>
            <person name="Litt A."/>
        </authorList>
    </citation>
    <scope>NUCLEOTIDE SEQUENCE [LARGE SCALE GENOMIC DNA]</scope>
    <source>
        <strain evidence="1">AR-01</strain>
    </source>
</reference>